<name>A0A0M3JL65_ANISI</name>
<dbReference type="Pfam" id="PF00026">
    <property type="entry name" value="Asp"/>
    <property type="match status" value="1"/>
</dbReference>
<evidence type="ECO:0000313" key="4">
    <source>
        <dbReference type="Proteomes" id="UP000267096"/>
    </source>
</evidence>
<dbReference type="Gene3D" id="2.40.70.10">
    <property type="entry name" value="Acid Proteases"/>
    <property type="match status" value="1"/>
</dbReference>
<reference evidence="5" key="1">
    <citation type="submission" date="2017-02" db="UniProtKB">
        <authorList>
            <consortium name="WormBaseParasite"/>
        </authorList>
    </citation>
    <scope>IDENTIFICATION</scope>
</reference>
<dbReference type="PANTHER" id="PTHR47966">
    <property type="entry name" value="BETA-SITE APP-CLEAVING ENZYME, ISOFORM A-RELATED"/>
    <property type="match status" value="1"/>
</dbReference>
<dbReference type="SUPFAM" id="SSF50630">
    <property type="entry name" value="Acid proteases"/>
    <property type="match status" value="1"/>
</dbReference>
<organism evidence="5">
    <name type="scientific">Anisakis simplex</name>
    <name type="common">Herring worm</name>
    <dbReference type="NCBI Taxonomy" id="6269"/>
    <lineage>
        <taxon>Eukaryota</taxon>
        <taxon>Metazoa</taxon>
        <taxon>Ecdysozoa</taxon>
        <taxon>Nematoda</taxon>
        <taxon>Chromadorea</taxon>
        <taxon>Rhabditida</taxon>
        <taxon>Spirurina</taxon>
        <taxon>Ascaridomorpha</taxon>
        <taxon>Ascaridoidea</taxon>
        <taxon>Anisakidae</taxon>
        <taxon>Anisakis</taxon>
        <taxon>Anisakis simplex complex</taxon>
    </lineage>
</organism>
<protein>
    <submittedName>
        <fullName evidence="5">Peptidase A1 domain-containing protein</fullName>
    </submittedName>
</protein>
<gene>
    <name evidence="3" type="ORF">ASIM_LOCUS8148</name>
</gene>
<evidence type="ECO:0000256" key="1">
    <source>
        <dbReference type="ARBA" id="ARBA00007447"/>
    </source>
</evidence>
<reference evidence="3 4" key="2">
    <citation type="submission" date="2018-11" db="EMBL/GenBank/DDBJ databases">
        <authorList>
            <consortium name="Pathogen Informatics"/>
        </authorList>
    </citation>
    <scope>NUCLEOTIDE SEQUENCE [LARGE SCALE GENOMIC DNA]</scope>
</reference>
<dbReference type="Proteomes" id="UP000267096">
    <property type="component" value="Unassembled WGS sequence"/>
</dbReference>
<dbReference type="EMBL" id="UYRR01021330">
    <property type="protein sequence ID" value="VDK30933.1"/>
    <property type="molecule type" value="Genomic_DNA"/>
</dbReference>
<dbReference type="InterPro" id="IPR021109">
    <property type="entry name" value="Peptidase_aspartic_dom_sf"/>
</dbReference>
<dbReference type="WBParaSite" id="ASIM_0000839301-mRNA-1">
    <property type="protein sequence ID" value="ASIM_0000839301-mRNA-1"/>
    <property type="gene ID" value="ASIM_0000839301"/>
</dbReference>
<dbReference type="PROSITE" id="PS51767">
    <property type="entry name" value="PEPTIDASE_A1"/>
    <property type="match status" value="1"/>
</dbReference>
<dbReference type="InterPro" id="IPR001461">
    <property type="entry name" value="Aspartic_peptidase_A1"/>
</dbReference>
<keyword evidence="4" id="KW-1185">Reference proteome</keyword>
<dbReference type="InterPro" id="IPR033121">
    <property type="entry name" value="PEPTIDASE_A1"/>
</dbReference>
<feature type="domain" description="Peptidase A1" evidence="2">
    <location>
        <begin position="1"/>
        <end position="87"/>
    </location>
</feature>
<comment type="similarity">
    <text evidence="1">Belongs to the peptidase A1 family.</text>
</comment>
<dbReference type="GO" id="GO:0006508">
    <property type="term" value="P:proteolysis"/>
    <property type="evidence" value="ECO:0007669"/>
    <property type="project" value="InterPro"/>
</dbReference>
<evidence type="ECO:0000313" key="5">
    <source>
        <dbReference type="WBParaSite" id="ASIM_0000839301-mRNA-1"/>
    </source>
</evidence>
<dbReference type="AlphaFoldDB" id="A0A0M3JL65"/>
<sequence length="92" mass="10559">MQFLDVEEYNGQFIMDCSTVNTFPPLIFFLDDQKFEVPPEAYIVEVDDGQCIVTLQPGDIDFWILGDIFIGQYYTVFDHANKRIGLAQAART</sequence>
<accession>A0A0M3JL65</accession>
<dbReference type="OrthoDB" id="1420891at2759"/>
<evidence type="ECO:0000259" key="2">
    <source>
        <dbReference type="PROSITE" id="PS51767"/>
    </source>
</evidence>
<evidence type="ECO:0000313" key="3">
    <source>
        <dbReference type="EMBL" id="VDK30933.1"/>
    </source>
</evidence>
<proteinExistence type="inferred from homology"/>
<dbReference type="GO" id="GO:0004190">
    <property type="term" value="F:aspartic-type endopeptidase activity"/>
    <property type="evidence" value="ECO:0007669"/>
    <property type="project" value="InterPro"/>
</dbReference>